<name>A0A173V041_EUBRA</name>
<evidence type="ECO:0000313" key="3">
    <source>
        <dbReference type="EMBL" id="MSD15299.1"/>
    </source>
</evidence>
<dbReference type="Gene3D" id="3.40.630.30">
    <property type="match status" value="1"/>
</dbReference>
<dbReference type="Proteomes" id="UP000431304">
    <property type="component" value="Unassembled WGS sequence"/>
</dbReference>
<dbReference type="EMBL" id="WKRA01000005">
    <property type="protein sequence ID" value="MSD15299.1"/>
    <property type="molecule type" value="Genomic_DNA"/>
</dbReference>
<dbReference type="GeneID" id="97392238"/>
<evidence type="ECO:0000313" key="4">
    <source>
        <dbReference type="Proteomes" id="UP000095492"/>
    </source>
</evidence>
<reference evidence="2 4" key="1">
    <citation type="submission" date="2015-09" db="EMBL/GenBank/DDBJ databases">
        <authorList>
            <consortium name="Pathogen Informatics"/>
        </authorList>
    </citation>
    <scope>NUCLEOTIDE SEQUENCE [LARGE SCALE GENOMIC DNA]</scope>
    <source>
        <strain evidence="2 4">2789STDY5608891</strain>
    </source>
</reference>
<dbReference type="STRING" id="39490.ERS852448_02353"/>
<dbReference type="Pfam" id="PF00583">
    <property type="entry name" value="Acetyltransf_1"/>
    <property type="match status" value="1"/>
</dbReference>
<keyword evidence="2" id="KW-0808">Transferase</keyword>
<evidence type="ECO:0000259" key="1">
    <source>
        <dbReference type="PROSITE" id="PS51186"/>
    </source>
</evidence>
<dbReference type="RefSeq" id="WP_022035177.1">
    <property type="nucleotide sequence ID" value="NZ_CP173382.1"/>
</dbReference>
<dbReference type="SUPFAM" id="SSF55729">
    <property type="entry name" value="Acyl-CoA N-acyltransferases (Nat)"/>
    <property type="match status" value="1"/>
</dbReference>
<gene>
    <name evidence="2" type="ORF">ERS852448_02353</name>
    <name evidence="3" type="ORF">GKE72_04300</name>
</gene>
<dbReference type="OrthoDB" id="9796171at2"/>
<organism evidence="2 4">
    <name type="scientific">Eubacterium ramulus</name>
    <dbReference type="NCBI Taxonomy" id="39490"/>
    <lineage>
        <taxon>Bacteria</taxon>
        <taxon>Bacillati</taxon>
        <taxon>Bacillota</taxon>
        <taxon>Clostridia</taxon>
        <taxon>Eubacteriales</taxon>
        <taxon>Eubacteriaceae</taxon>
        <taxon>Eubacterium</taxon>
    </lineage>
</organism>
<dbReference type="CDD" id="cd04301">
    <property type="entry name" value="NAT_SF"/>
    <property type="match status" value="1"/>
</dbReference>
<dbReference type="AlphaFoldDB" id="A0A173V041"/>
<dbReference type="InterPro" id="IPR000182">
    <property type="entry name" value="GNAT_dom"/>
</dbReference>
<reference evidence="3 5" key="2">
    <citation type="journal article" date="2019" name="Nat. Med.">
        <title>A library of human gut bacterial isolates paired with longitudinal multiomics data enables mechanistic microbiome research.</title>
        <authorList>
            <person name="Poyet M."/>
            <person name="Groussin M."/>
            <person name="Gibbons S.M."/>
            <person name="Avila-Pacheco J."/>
            <person name="Jiang X."/>
            <person name="Kearney S.M."/>
            <person name="Perrotta A.R."/>
            <person name="Berdy B."/>
            <person name="Zhao S."/>
            <person name="Lieberman T.D."/>
            <person name="Swanson P.K."/>
            <person name="Smith M."/>
            <person name="Roesemann S."/>
            <person name="Alexander J.E."/>
            <person name="Rich S.A."/>
            <person name="Livny J."/>
            <person name="Vlamakis H."/>
            <person name="Clish C."/>
            <person name="Bullock K."/>
            <person name="Deik A."/>
            <person name="Scott J."/>
            <person name="Pierce K.A."/>
            <person name="Xavier R.J."/>
            <person name="Alm E.J."/>
        </authorList>
    </citation>
    <scope>NUCLEOTIDE SEQUENCE [LARGE SCALE GENOMIC DNA]</scope>
    <source>
        <strain evidence="3 5">BIOML-A3</strain>
    </source>
</reference>
<dbReference type="Proteomes" id="UP000095492">
    <property type="component" value="Unassembled WGS sequence"/>
</dbReference>
<sequence>MVFGKLVSGSEKNEQTRQVADIRSRVLKEECGLKIEAEPEAFCMYALAYEGDTPVATGEITFDGESYRIQEVAVLPEFRRKKYGDFIVRLLIDKAMLSGAQTIEADVLQGTEVLFQEVGFAEAGAWYEKEGRQWQPMQLQAGNIHKCCNCGQ</sequence>
<dbReference type="GO" id="GO:0016747">
    <property type="term" value="F:acyltransferase activity, transferring groups other than amino-acyl groups"/>
    <property type="evidence" value="ECO:0007669"/>
    <property type="project" value="InterPro"/>
</dbReference>
<feature type="domain" description="N-acetyltransferase" evidence="1">
    <location>
        <begin position="4"/>
        <end position="142"/>
    </location>
</feature>
<protein>
    <submittedName>
        <fullName evidence="2">Acetyltransferase (GNAT) family</fullName>
    </submittedName>
    <submittedName>
        <fullName evidence="3">GNAT family N-acetyltransferase</fullName>
    </submittedName>
</protein>
<dbReference type="EMBL" id="CYYA01000018">
    <property type="protein sequence ID" value="CUN19990.1"/>
    <property type="molecule type" value="Genomic_DNA"/>
</dbReference>
<evidence type="ECO:0000313" key="5">
    <source>
        <dbReference type="Proteomes" id="UP000431304"/>
    </source>
</evidence>
<dbReference type="InterPro" id="IPR016181">
    <property type="entry name" value="Acyl_CoA_acyltransferase"/>
</dbReference>
<dbReference type="PROSITE" id="PS51186">
    <property type="entry name" value="GNAT"/>
    <property type="match status" value="1"/>
</dbReference>
<evidence type="ECO:0000313" key="2">
    <source>
        <dbReference type="EMBL" id="CUN19990.1"/>
    </source>
</evidence>
<proteinExistence type="predicted"/>
<accession>A0A173V041</accession>